<gene>
    <name evidence="1" type="ORF">KK1_039458</name>
</gene>
<dbReference type="EMBL" id="KQ483923">
    <property type="protein sequence ID" value="KYP39249.1"/>
    <property type="molecule type" value="Genomic_DNA"/>
</dbReference>
<organism evidence="1 2">
    <name type="scientific">Cajanus cajan</name>
    <name type="common">Pigeon pea</name>
    <name type="synonym">Cajanus indicus</name>
    <dbReference type="NCBI Taxonomy" id="3821"/>
    <lineage>
        <taxon>Eukaryota</taxon>
        <taxon>Viridiplantae</taxon>
        <taxon>Streptophyta</taxon>
        <taxon>Embryophyta</taxon>
        <taxon>Tracheophyta</taxon>
        <taxon>Spermatophyta</taxon>
        <taxon>Magnoliopsida</taxon>
        <taxon>eudicotyledons</taxon>
        <taxon>Gunneridae</taxon>
        <taxon>Pentapetalae</taxon>
        <taxon>rosids</taxon>
        <taxon>fabids</taxon>
        <taxon>Fabales</taxon>
        <taxon>Fabaceae</taxon>
        <taxon>Papilionoideae</taxon>
        <taxon>50 kb inversion clade</taxon>
        <taxon>NPAAA clade</taxon>
        <taxon>indigoferoid/millettioid clade</taxon>
        <taxon>Phaseoleae</taxon>
        <taxon>Cajanus</taxon>
    </lineage>
</organism>
<evidence type="ECO:0000313" key="2">
    <source>
        <dbReference type="Proteomes" id="UP000075243"/>
    </source>
</evidence>
<name>A0A151R9S6_CAJCA</name>
<keyword evidence="2" id="KW-1185">Reference proteome</keyword>
<feature type="non-terminal residue" evidence="1">
    <location>
        <position position="1"/>
    </location>
</feature>
<accession>A0A151R9S6</accession>
<dbReference type="AlphaFoldDB" id="A0A151R9S6"/>
<protein>
    <submittedName>
        <fullName evidence="1">Uncharacterized protein</fullName>
    </submittedName>
</protein>
<sequence length="78" mass="9389">RKKLGVICDHKIPIKLKRKFYHIFVWPTILCDSECWALKGQEEKKIGVEGKTLRLYTNIQSDIDMTRTKKWITKNWLR</sequence>
<proteinExistence type="predicted"/>
<reference evidence="1" key="1">
    <citation type="journal article" date="2012" name="Nat. Biotechnol.">
        <title>Draft genome sequence of pigeonpea (Cajanus cajan), an orphan legume crop of resource-poor farmers.</title>
        <authorList>
            <person name="Varshney R.K."/>
            <person name="Chen W."/>
            <person name="Li Y."/>
            <person name="Bharti A.K."/>
            <person name="Saxena R.K."/>
            <person name="Schlueter J.A."/>
            <person name="Donoghue M.T."/>
            <person name="Azam S."/>
            <person name="Fan G."/>
            <person name="Whaley A.M."/>
            <person name="Farmer A.D."/>
            <person name="Sheridan J."/>
            <person name="Iwata A."/>
            <person name="Tuteja R."/>
            <person name="Penmetsa R.V."/>
            <person name="Wu W."/>
            <person name="Upadhyaya H.D."/>
            <person name="Yang S.P."/>
            <person name="Shah T."/>
            <person name="Saxena K.B."/>
            <person name="Michael T."/>
            <person name="McCombie W.R."/>
            <person name="Yang B."/>
            <person name="Zhang G."/>
            <person name="Yang H."/>
            <person name="Wang J."/>
            <person name="Spillane C."/>
            <person name="Cook D.R."/>
            <person name="May G.D."/>
            <person name="Xu X."/>
            <person name="Jackson S.A."/>
        </authorList>
    </citation>
    <scope>NUCLEOTIDE SEQUENCE [LARGE SCALE GENOMIC DNA]</scope>
</reference>
<evidence type="ECO:0000313" key="1">
    <source>
        <dbReference type="EMBL" id="KYP39249.1"/>
    </source>
</evidence>
<dbReference type="Proteomes" id="UP000075243">
    <property type="component" value="Unassembled WGS sequence"/>
</dbReference>
<dbReference type="Gramene" id="C.cajan_37549.t">
    <property type="protein sequence ID" value="C.cajan_37549.t.cds1"/>
    <property type="gene ID" value="C.cajan_37549"/>
</dbReference>